<evidence type="ECO:0000313" key="6">
    <source>
        <dbReference type="Proteomes" id="UP000198619"/>
    </source>
</evidence>
<keyword evidence="1" id="KW-0479">Metal-binding</keyword>
<dbReference type="GO" id="GO:0008901">
    <property type="term" value="F:ferredoxin hydrogenase activity"/>
    <property type="evidence" value="ECO:0007669"/>
    <property type="project" value="InterPro"/>
</dbReference>
<evidence type="ECO:0000313" key="5">
    <source>
        <dbReference type="EMBL" id="SFA86765.1"/>
    </source>
</evidence>
<keyword evidence="3" id="KW-0411">Iron-sulfur</keyword>
<feature type="domain" description="4Fe-4S ferredoxin-type" evidence="4">
    <location>
        <begin position="4"/>
        <end position="33"/>
    </location>
</feature>
<dbReference type="Pfam" id="PF02906">
    <property type="entry name" value="Fe_hyd_lg_C"/>
    <property type="match status" value="1"/>
</dbReference>
<dbReference type="NCBIfam" id="TIGR02512">
    <property type="entry name" value="FeFe_hydrog_A"/>
    <property type="match status" value="1"/>
</dbReference>
<evidence type="ECO:0000256" key="1">
    <source>
        <dbReference type="ARBA" id="ARBA00022723"/>
    </source>
</evidence>
<sequence>MDVNLINIDKDLCTGCRRCAEVCPVNAIDGEQGRPQSINTDKCVLCGQCIQTCSVYASSLTMDLNIQDKLEERKILEGVKEPIFAAYNLGQAIKVKKVLSDCNSYKVVQCAPAVRVALAEEFGMDLGSLTPGKLAAALRKLNFDRVYDTNFAADLTIMEEGSELIKRVTEGKNLPMFTSCCPAWVKFAEDTYPELLNHLSSCKSPQQMAGVMFKTYGAEIDKVNPSKIFSVAVMPCTCKQFECDREEMNGSGYKDVDVVITTRELAHLIKEANIDFVNLQDEEFDAPLGTYTGAGNIFGSTGGVMEAAIRTGYELITKKPIDNLELEFIRGSEGIRTASVNIEGLELKVAVVSGLKYVKSLLEDVKNGTCDYHFVEVMTCPEGCISGGGQPKLLLDEHRQIAYKSRKKSIYKHDSNMKIRKSHENPAIIKIYDEYLGEPLGHKSHNLLHTKYGMRKEQK</sequence>
<dbReference type="InterPro" id="IPR050340">
    <property type="entry name" value="Cytosolic_Fe-S_CAF"/>
</dbReference>
<dbReference type="InterPro" id="IPR017896">
    <property type="entry name" value="4Fe4S_Fe-S-bd"/>
</dbReference>
<dbReference type="OrthoDB" id="9805142at2"/>
<dbReference type="InterPro" id="IPR009016">
    <property type="entry name" value="Fe_hydrogenase"/>
</dbReference>
<dbReference type="InterPro" id="IPR036991">
    <property type="entry name" value="Fe_hydrogenase_ssu_sf"/>
</dbReference>
<evidence type="ECO:0000259" key="4">
    <source>
        <dbReference type="PROSITE" id="PS51379"/>
    </source>
</evidence>
<protein>
    <submittedName>
        <fullName evidence="5">Ferredoxin hydrogenase</fullName>
    </submittedName>
</protein>
<evidence type="ECO:0000256" key="3">
    <source>
        <dbReference type="ARBA" id="ARBA00023014"/>
    </source>
</evidence>
<organism evidence="5 6">
    <name type="scientific">Clostridium frigidicarnis</name>
    <dbReference type="NCBI Taxonomy" id="84698"/>
    <lineage>
        <taxon>Bacteria</taxon>
        <taxon>Bacillati</taxon>
        <taxon>Bacillota</taxon>
        <taxon>Clostridia</taxon>
        <taxon>Eubacteriales</taxon>
        <taxon>Clostridiaceae</taxon>
        <taxon>Clostridium</taxon>
    </lineage>
</organism>
<dbReference type="AlphaFoldDB" id="A0A1I0WDD3"/>
<dbReference type="SUPFAM" id="SSF54862">
    <property type="entry name" value="4Fe-4S ferredoxins"/>
    <property type="match status" value="1"/>
</dbReference>
<dbReference type="PANTHER" id="PTHR11615">
    <property type="entry name" value="NITRATE, FORMATE, IRON DEHYDROGENASE"/>
    <property type="match status" value="1"/>
</dbReference>
<dbReference type="Pfam" id="PF02256">
    <property type="entry name" value="Fe_hyd_SSU"/>
    <property type="match status" value="1"/>
</dbReference>
<keyword evidence="2" id="KW-0408">Iron</keyword>
<dbReference type="InterPro" id="IPR004108">
    <property type="entry name" value="Fe_hydrogenase_lsu_C"/>
</dbReference>
<evidence type="ECO:0000256" key="2">
    <source>
        <dbReference type="ARBA" id="ARBA00023004"/>
    </source>
</evidence>
<name>A0A1I0WDD3_9CLOT</name>
<reference evidence="5 6" key="1">
    <citation type="submission" date="2016-10" db="EMBL/GenBank/DDBJ databases">
        <authorList>
            <person name="de Groot N.N."/>
        </authorList>
    </citation>
    <scope>NUCLEOTIDE SEQUENCE [LARGE SCALE GENOMIC DNA]</scope>
    <source>
        <strain evidence="5 6">DSM 12271</strain>
    </source>
</reference>
<dbReference type="SMART" id="SM00902">
    <property type="entry name" value="Fe_hyd_SSU"/>
    <property type="match status" value="1"/>
</dbReference>
<dbReference type="InterPro" id="IPR017900">
    <property type="entry name" value="4Fe4S_Fe_S_CS"/>
</dbReference>
<dbReference type="EMBL" id="FOKI01000005">
    <property type="protein sequence ID" value="SFA86765.1"/>
    <property type="molecule type" value="Genomic_DNA"/>
</dbReference>
<dbReference type="STRING" id="84698.SAMN04488528_10059"/>
<dbReference type="InterPro" id="IPR003149">
    <property type="entry name" value="Fe_hydrogenase_ssu"/>
</dbReference>
<dbReference type="RefSeq" id="WP_090039050.1">
    <property type="nucleotide sequence ID" value="NZ_FOKI01000005.1"/>
</dbReference>
<dbReference type="Gene3D" id="4.10.260.20">
    <property type="entry name" value="Iron hydrogenase, small subunit"/>
    <property type="match status" value="1"/>
</dbReference>
<dbReference type="SUPFAM" id="SSF53920">
    <property type="entry name" value="Fe-only hydrogenase"/>
    <property type="match status" value="1"/>
</dbReference>
<feature type="domain" description="4Fe-4S ferredoxin-type" evidence="4">
    <location>
        <begin position="34"/>
        <end position="63"/>
    </location>
</feature>
<dbReference type="PROSITE" id="PS00198">
    <property type="entry name" value="4FE4S_FER_1"/>
    <property type="match status" value="1"/>
</dbReference>
<dbReference type="PROSITE" id="PS51379">
    <property type="entry name" value="4FE4S_FER_2"/>
    <property type="match status" value="2"/>
</dbReference>
<dbReference type="Proteomes" id="UP000198619">
    <property type="component" value="Unassembled WGS sequence"/>
</dbReference>
<dbReference type="InterPro" id="IPR013352">
    <property type="entry name" value="Fe_hydrogenase_subset"/>
</dbReference>
<accession>A0A1I0WDD3</accession>
<dbReference type="Pfam" id="PF13237">
    <property type="entry name" value="Fer4_10"/>
    <property type="match status" value="1"/>
</dbReference>
<dbReference type="GO" id="GO:0051536">
    <property type="term" value="F:iron-sulfur cluster binding"/>
    <property type="evidence" value="ECO:0007669"/>
    <property type="project" value="UniProtKB-KW"/>
</dbReference>
<gene>
    <name evidence="5" type="ORF">SAMN04488528_10059</name>
</gene>
<keyword evidence="6" id="KW-1185">Reference proteome</keyword>
<dbReference type="Gene3D" id="3.40.950.10">
    <property type="entry name" value="Fe-only Hydrogenase (Larger Subunit), Chain L, domain 3"/>
    <property type="match status" value="1"/>
</dbReference>
<dbReference type="Gene3D" id="3.30.70.20">
    <property type="match status" value="1"/>
</dbReference>
<proteinExistence type="predicted"/>
<dbReference type="GO" id="GO:0005506">
    <property type="term" value="F:iron ion binding"/>
    <property type="evidence" value="ECO:0007669"/>
    <property type="project" value="InterPro"/>
</dbReference>
<dbReference type="Gene3D" id="3.40.50.1780">
    <property type="match status" value="1"/>
</dbReference>